<dbReference type="KEGG" id="hch:HCH_03169"/>
<dbReference type="InterPro" id="IPR013424">
    <property type="entry name" value="Ice-binding_C"/>
</dbReference>
<dbReference type="NCBIfam" id="TIGR02595">
    <property type="entry name" value="PEP_CTERM"/>
    <property type="match status" value="1"/>
</dbReference>
<evidence type="ECO:0000313" key="3">
    <source>
        <dbReference type="EMBL" id="ABC29932.1"/>
    </source>
</evidence>
<feature type="chain" id="PRO_5004215439" description="Ice-binding protein C-terminal domain-containing protein" evidence="1">
    <location>
        <begin position="27"/>
        <end position="254"/>
    </location>
</feature>
<dbReference type="RefSeq" id="WP_011397001.1">
    <property type="nucleotide sequence ID" value="NC_007645.1"/>
</dbReference>
<feature type="domain" description="Ice-binding protein C-terminal" evidence="2">
    <location>
        <begin position="223"/>
        <end position="244"/>
    </location>
</feature>
<protein>
    <recommendedName>
        <fullName evidence="2">Ice-binding protein C-terminal domain-containing protein</fullName>
    </recommendedName>
</protein>
<proteinExistence type="predicted"/>
<name>Q2SHE2_HAHCH</name>
<keyword evidence="1" id="KW-0732">Signal</keyword>
<dbReference type="HOGENOM" id="CLU_1093103_0_0_6"/>
<sequence>MNPLLKQLSRSLAPTMFALCALPASATVINIDFTTSAAEAAYVGADGILSAGGAHWNQVVAGDTPTHLRDEQGQQFDASVAWTDHAADALYHHAGGNELSNSGVGAAPDDIDGINRVFFSGASFSPYQLTLYGTEDLSFALLTAYSEIGYAPDAPNSRYRADGSWGDGIYYQVDFDEYPVDGSIAGVGGEFGLGFGFAIFEGAITGLQIAGEFTPFDAGEPHDVPEPAAWALLSLGLLGAGVRKAARSKARTDV</sequence>
<dbReference type="Pfam" id="PF07589">
    <property type="entry name" value="PEP-CTERM"/>
    <property type="match status" value="1"/>
</dbReference>
<dbReference type="AlphaFoldDB" id="Q2SHE2"/>
<keyword evidence="4" id="KW-1185">Reference proteome</keyword>
<organism evidence="3 4">
    <name type="scientific">Hahella chejuensis (strain KCTC 2396)</name>
    <dbReference type="NCBI Taxonomy" id="349521"/>
    <lineage>
        <taxon>Bacteria</taxon>
        <taxon>Pseudomonadati</taxon>
        <taxon>Pseudomonadota</taxon>
        <taxon>Gammaproteobacteria</taxon>
        <taxon>Oceanospirillales</taxon>
        <taxon>Hahellaceae</taxon>
        <taxon>Hahella</taxon>
    </lineage>
</organism>
<evidence type="ECO:0000256" key="1">
    <source>
        <dbReference type="SAM" id="SignalP"/>
    </source>
</evidence>
<accession>Q2SHE2</accession>
<reference evidence="3 4" key="1">
    <citation type="journal article" date="2005" name="Nucleic Acids Res.">
        <title>Genomic blueprint of Hahella chejuensis, a marine microbe producing an algicidal agent.</title>
        <authorList>
            <person name="Jeong H."/>
            <person name="Yim J.H."/>
            <person name="Lee C."/>
            <person name="Choi S.-H."/>
            <person name="Park Y.K."/>
            <person name="Yoon S.H."/>
            <person name="Hur C.-G."/>
            <person name="Kang H.-Y."/>
            <person name="Kim D."/>
            <person name="Lee H.H."/>
            <person name="Park K.H."/>
            <person name="Park S.-H."/>
            <person name="Park H.-S."/>
            <person name="Lee H.K."/>
            <person name="Oh T.K."/>
            <person name="Kim J.F."/>
        </authorList>
    </citation>
    <scope>NUCLEOTIDE SEQUENCE [LARGE SCALE GENOMIC DNA]</scope>
    <source>
        <strain evidence="3 4">KCTC 2396</strain>
    </source>
</reference>
<gene>
    <name evidence="3" type="ordered locus">HCH_03169</name>
</gene>
<evidence type="ECO:0000313" key="4">
    <source>
        <dbReference type="Proteomes" id="UP000000238"/>
    </source>
</evidence>
<feature type="signal peptide" evidence="1">
    <location>
        <begin position="1"/>
        <end position="26"/>
    </location>
</feature>
<dbReference type="Proteomes" id="UP000000238">
    <property type="component" value="Chromosome"/>
</dbReference>
<dbReference type="EMBL" id="CP000155">
    <property type="protein sequence ID" value="ABC29932.1"/>
    <property type="molecule type" value="Genomic_DNA"/>
</dbReference>
<evidence type="ECO:0000259" key="2">
    <source>
        <dbReference type="Pfam" id="PF07589"/>
    </source>
</evidence>